<dbReference type="InterPro" id="IPR036942">
    <property type="entry name" value="Beta-barrel_TonB_sf"/>
</dbReference>
<dbReference type="Gene3D" id="2.40.170.20">
    <property type="entry name" value="TonB-dependent receptor, beta-barrel domain"/>
    <property type="match status" value="1"/>
</dbReference>
<comment type="caution">
    <text evidence="9">The sequence shown here is derived from an EMBL/GenBank/DDBJ whole genome shotgun (WGS) entry which is preliminary data.</text>
</comment>
<dbReference type="Gene3D" id="2.170.130.10">
    <property type="entry name" value="TonB-dependent receptor, plug domain"/>
    <property type="match status" value="1"/>
</dbReference>
<accession>A0A4V5LYX5</accession>
<evidence type="ECO:0000313" key="9">
    <source>
        <dbReference type="EMBL" id="TJY67699.1"/>
    </source>
</evidence>
<dbReference type="NCBIfam" id="TIGR04056">
    <property type="entry name" value="OMP_RagA_SusC"/>
    <property type="match status" value="1"/>
</dbReference>
<evidence type="ECO:0000256" key="5">
    <source>
        <dbReference type="ARBA" id="ARBA00023136"/>
    </source>
</evidence>
<dbReference type="InterPro" id="IPR037066">
    <property type="entry name" value="Plug_dom_sf"/>
</dbReference>
<protein>
    <submittedName>
        <fullName evidence="9">SusC/RagA family TonB-linked outer membrane protein</fullName>
    </submittedName>
</protein>
<reference evidence="9 10" key="1">
    <citation type="submission" date="2019-04" db="EMBL/GenBank/DDBJ databases">
        <title>Sphingobacterium olei sp. nov., isolated from oil-contaminated soil.</title>
        <authorList>
            <person name="Liu B."/>
        </authorList>
    </citation>
    <scope>NUCLEOTIDE SEQUENCE [LARGE SCALE GENOMIC DNA]</scope>
    <source>
        <strain evidence="9 10">Y3L14</strain>
    </source>
</reference>
<evidence type="ECO:0000313" key="10">
    <source>
        <dbReference type="Proteomes" id="UP000309872"/>
    </source>
</evidence>
<evidence type="ECO:0000256" key="3">
    <source>
        <dbReference type="ARBA" id="ARBA00022452"/>
    </source>
</evidence>
<name>A0A4V5LYX5_9SPHI</name>
<gene>
    <name evidence="9" type="ORF">FAZ19_00080</name>
</gene>
<evidence type="ECO:0000256" key="6">
    <source>
        <dbReference type="ARBA" id="ARBA00023237"/>
    </source>
</evidence>
<keyword evidence="6 7" id="KW-0998">Cell outer membrane</keyword>
<dbReference type="Pfam" id="PF07715">
    <property type="entry name" value="Plug"/>
    <property type="match status" value="1"/>
</dbReference>
<dbReference type="AlphaFoldDB" id="A0A4V5LYX5"/>
<dbReference type="PROSITE" id="PS52016">
    <property type="entry name" value="TONB_DEPENDENT_REC_3"/>
    <property type="match status" value="1"/>
</dbReference>
<sequence>MNCYKKNSNSTPRAYGLRFAVLILLFVLFSDAQAQSGRILGGAVRSAADGQTIEGVSIFTEKGREKTSTDRDGKFSLRVGAATGILHIRHIGFAEQKLGYDKTTSHLEINLIPAENQIEEVEVVSTGYQSIPKERATGSFVQIDNELLNRRVSTNIIDRLDGMAPGLITNLDRKQRGQGDIEIRGRSTLYSNSEPLIVLDDFPFEGSLESINPNDVENITILKDAAAASIWGVRASNGVIVITTKSGKQGRQPVIEFNTNMSLAGKRNVFDQPMLSSSEFIDIERFLFGKGRYNSTLNTGWQPVSPVVEILAQMRAATITEQDGERMLATIAGQDARGQYNTYFNQPLLNQQYNASARGATDNHDYFISAGMDRNKAQTVGNSFERWALQAANTLRFWENRIKLSHRILYSNKIDRQVASSIPSSPKYPYSQYIDADGNHLPEVSTLRLSYIDGLSEERLLDWQLRPMDDLHTSDFYSNNRMTNLRNSLQIEANIINGLKASALYLYEESYSDAPTYYGPNSYYTRNQTNSFSYLNSSGNLEYGIPLGAIKLVRNGKGRNQTGRLQVEYDRYFGNDQQFNMLAGAEIRENSGLNASYGWYGYNEENQTNQNHLVNYLEPFRMWHSGQSLRIPTMTDQSSVQDRFVSYYTNIMYAFKDRYRLSASLRRDGSNLFGVDANQKFIPLWSIGGLWDIHKETFFPQHVLSKLQLRTSYGYNGNLNRSVSGYLTARQGTFTLANGQPYYEIVNPPNPALRWEKVRNINVGVDLTSHNQRISATAEYWQKRGQDLIANRPTPTQVGVAGFTGNTASTLSKGIDVSVQSRNLTGRFSWSSQAFISRVTNRVLDYHIVPATNFAIMSGINDYPQIDHPQFAFFAFPMKGLDETGDPIGYLGGQESKDYRAIKNTQDLSEMEYMGTSVPTFHGTLWNSFSYSGMELSFSLRWYAGHVFRRNSLDNASIYNGSYTAWDYQQRWQNPGDENSTDVPALVYPNNVNRSDFYKYSGLLIEPADHLRFQDLQFAYNAVTFARKLSVEQLRLILSATDIGVLWTRNNKSIDPVFFNGNTIRTTYSLGIQIRL</sequence>
<dbReference type="InterPro" id="IPR008969">
    <property type="entry name" value="CarboxyPept-like_regulatory"/>
</dbReference>
<dbReference type="Pfam" id="PF13715">
    <property type="entry name" value="CarbopepD_reg_2"/>
    <property type="match status" value="1"/>
</dbReference>
<feature type="domain" description="TonB-dependent receptor plug" evidence="8">
    <location>
        <begin position="133"/>
        <end position="239"/>
    </location>
</feature>
<keyword evidence="2 7" id="KW-0813">Transport</keyword>
<organism evidence="9 10">
    <name type="scientific">Sphingobacterium alkalisoli</name>
    <dbReference type="NCBI Taxonomy" id="1874115"/>
    <lineage>
        <taxon>Bacteria</taxon>
        <taxon>Pseudomonadati</taxon>
        <taxon>Bacteroidota</taxon>
        <taxon>Sphingobacteriia</taxon>
        <taxon>Sphingobacteriales</taxon>
        <taxon>Sphingobacteriaceae</taxon>
        <taxon>Sphingobacterium</taxon>
    </lineage>
</organism>
<keyword evidence="4 7" id="KW-0812">Transmembrane</keyword>
<dbReference type="RefSeq" id="WP_136818566.1">
    <property type="nucleotide sequence ID" value="NZ_BMJX01000001.1"/>
</dbReference>
<dbReference type="OrthoDB" id="9768177at2"/>
<proteinExistence type="inferred from homology"/>
<keyword evidence="3 7" id="KW-1134">Transmembrane beta strand</keyword>
<dbReference type="GO" id="GO:0009279">
    <property type="term" value="C:cell outer membrane"/>
    <property type="evidence" value="ECO:0007669"/>
    <property type="project" value="UniProtKB-SubCell"/>
</dbReference>
<evidence type="ECO:0000256" key="7">
    <source>
        <dbReference type="PROSITE-ProRule" id="PRU01360"/>
    </source>
</evidence>
<dbReference type="EMBL" id="SUKA01000001">
    <property type="protein sequence ID" value="TJY67699.1"/>
    <property type="molecule type" value="Genomic_DNA"/>
</dbReference>
<comment type="subcellular location">
    <subcellularLocation>
        <location evidence="1 7">Cell outer membrane</location>
        <topology evidence="1 7">Multi-pass membrane protein</topology>
    </subcellularLocation>
</comment>
<keyword evidence="10" id="KW-1185">Reference proteome</keyword>
<evidence type="ECO:0000256" key="2">
    <source>
        <dbReference type="ARBA" id="ARBA00022448"/>
    </source>
</evidence>
<dbReference type="InterPro" id="IPR023997">
    <property type="entry name" value="TonB-dep_OMP_SusC/RagA_CS"/>
</dbReference>
<dbReference type="SUPFAM" id="SSF49464">
    <property type="entry name" value="Carboxypeptidase regulatory domain-like"/>
    <property type="match status" value="1"/>
</dbReference>
<keyword evidence="5 7" id="KW-0472">Membrane</keyword>
<evidence type="ECO:0000256" key="1">
    <source>
        <dbReference type="ARBA" id="ARBA00004571"/>
    </source>
</evidence>
<comment type="similarity">
    <text evidence="7">Belongs to the TonB-dependent receptor family.</text>
</comment>
<dbReference type="NCBIfam" id="TIGR04057">
    <property type="entry name" value="SusC_RagA_signa"/>
    <property type="match status" value="1"/>
</dbReference>
<dbReference type="SUPFAM" id="SSF56935">
    <property type="entry name" value="Porins"/>
    <property type="match status" value="1"/>
</dbReference>
<dbReference type="InterPro" id="IPR023996">
    <property type="entry name" value="TonB-dep_OMP_SusC/RagA"/>
</dbReference>
<evidence type="ECO:0000256" key="4">
    <source>
        <dbReference type="ARBA" id="ARBA00022692"/>
    </source>
</evidence>
<evidence type="ECO:0000259" key="8">
    <source>
        <dbReference type="Pfam" id="PF07715"/>
    </source>
</evidence>
<dbReference type="Proteomes" id="UP000309872">
    <property type="component" value="Unassembled WGS sequence"/>
</dbReference>
<dbReference type="InterPro" id="IPR012910">
    <property type="entry name" value="Plug_dom"/>
</dbReference>
<dbReference type="InterPro" id="IPR039426">
    <property type="entry name" value="TonB-dep_rcpt-like"/>
</dbReference>